<dbReference type="Gene3D" id="3.30.720.50">
    <property type="match status" value="1"/>
</dbReference>
<dbReference type="InterPro" id="IPR037197">
    <property type="entry name" value="WWE_dom_sf"/>
</dbReference>
<comment type="similarity">
    <text evidence="3">Belongs to the ARTD/PARP family.</text>
</comment>
<dbReference type="GO" id="GO:0005634">
    <property type="term" value="C:nucleus"/>
    <property type="evidence" value="ECO:0007669"/>
    <property type="project" value="UniProtKB-SubCell"/>
</dbReference>
<dbReference type="PANTHER" id="PTHR45740">
    <property type="entry name" value="POLY [ADP-RIBOSE] POLYMERASE"/>
    <property type="match status" value="1"/>
</dbReference>
<feature type="domain" description="PARP catalytic" evidence="6">
    <location>
        <begin position="135"/>
        <end position="367"/>
    </location>
</feature>
<dbReference type="STRING" id="41447.ENSSDUP00000004289"/>
<dbReference type="Gene3D" id="3.90.228.10">
    <property type="match status" value="1"/>
</dbReference>
<dbReference type="SUPFAM" id="SSF56399">
    <property type="entry name" value="ADP-ribosylation"/>
    <property type="match status" value="1"/>
</dbReference>
<protein>
    <recommendedName>
        <fullName evidence="4">Poly [ADP-ribose] polymerase</fullName>
        <shortName evidence="4">PARP</shortName>
        <ecNumber evidence="4">2.4.2.-</ecNumber>
    </recommendedName>
</protein>
<feature type="domain" description="WWE" evidence="5">
    <location>
        <begin position="34"/>
        <end position="118"/>
    </location>
</feature>
<comment type="subcellular location">
    <subcellularLocation>
        <location evidence="1">Nucleus</location>
    </subcellularLocation>
</comment>
<dbReference type="PROSITE" id="PS51059">
    <property type="entry name" value="PARP_CATALYTIC"/>
    <property type="match status" value="1"/>
</dbReference>
<dbReference type="Ensembl" id="ENSSDUT00000004384.1">
    <property type="protein sequence ID" value="ENSSDUP00000004289.1"/>
    <property type="gene ID" value="ENSSDUG00000003215.1"/>
</dbReference>
<evidence type="ECO:0000256" key="3">
    <source>
        <dbReference type="ARBA" id="ARBA00024347"/>
    </source>
</evidence>
<reference evidence="7" key="2">
    <citation type="submission" date="2025-09" db="UniProtKB">
        <authorList>
            <consortium name="Ensembl"/>
        </authorList>
    </citation>
    <scope>IDENTIFICATION</scope>
</reference>
<evidence type="ECO:0000256" key="1">
    <source>
        <dbReference type="ARBA" id="ARBA00004123"/>
    </source>
</evidence>
<dbReference type="Pfam" id="PF02825">
    <property type="entry name" value="WWE"/>
    <property type="match status" value="1"/>
</dbReference>
<proteinExistence type="inferred from homology"/>
<dbReference type="EC" id="2.4.2.-" evidence="4"/>
<keyword evidence="4" id="KW-0520">NAD</keyword>
<keyword evidence="4" id="KW-0808">Transferase</keyword>
<dbReference type="InterPro" id="IPR004170">
    <property type="entry name" value="WWE_dom"/>
</dbReference>
<dbReference type="PROSITE" id="PS50918">
    <property type="entry name" value="WWE"/>
    <property type="match status" value="1"/>
</dbReference>
<dbReference type="Proteomes" id="UP000261420">
    <property type="component" value="Unplaced"/>
</dbReference>
<organism evidence="7 8">
    <name type="scientific">Seriola dumerili</name>
    <name type="common">Greater amberjack</name>
    <name type="synonym">Caranx dumerili</name>
    <dbReference type="NCBI Taxonomy" id="41447"/>
    <lineage>
        <taxon>Eukaryota</taxon>
        <taxon>Metazoa</taxon>
        <taxon>Chordata</taxon>
        <taxon>Craniata</taxon>
        <taxon>Vertebrata</taxon>
        <taxon>Euteleostomi</taxon>
        <taxon>Actinopterygii</taxon>
        <taxon>Neopterygii</taxon>
        <taxon>Teleostei</taxon>
        <taxon>Neoteleostei</taxon>
        <taxon>Acanthomorphata</taxon>
        <taxon>Carangaria</taxon>
        <taxon>Carangiformes</taxon>
        <taxon>Carangidae</taxon>
        <taxon>Seriola</taxon>
    </lineage>
</organism>
<dbReference type="InterPro" id="IPR012317">
    <property type="entry name" value="Poly(ADP-ribose)pol_cat_dom"/>
</dbReference>
<dbReference type="InterPro" id="IPR051712">
    <property type="entry name" value="ARTD-AVP"/>
</dbReference>
<dbReference type="GO" id="GO:0003950">
    <property type="term" value="F:NAD+ poly-ADP-ribosyltransferase activity"/>
    <property type="evidence" value="ECO:0007669"/>
    <property type="project" value="UniProtKB-UniRule"/>
</dbReference>
<keyword evidence="2" id="KW-0539">Nucleus</keyword>
<dbReference type="Pfam" id="PF00644">
    <property type="entry name" value="PARP"/>
    <property type="match status" value="1"/>
</dbReference>
<evidence type="ECO:0000259" key="5">
    <source>
        <dbReference type="PROSITE" id="PS50918"/>
    </source>
</evidence>
<evidence type="ECO:0000313" key="7">
    <source>
        <dbReference type="Ensembl" id="ENSSDUP00000004289.1"/>
    </source>
</evidence>
<sequence length="398" mass="46606">MKDLFPNKDREPIRDRLKTDLAMLAIRSSEEESTEIEEMDTSEPNWCWFYLAECGVWHMFEIDPSAACSVTSAQIEQCYNRNQRGIMEFYTAKYTYRLDFSVMRQINVTTGKQRPIKRSLHSATGFRFICDNLALPVPCHWERINTDEPYQLIQLGRDTYEFKEVARLYERTMDHPIKSIQRIQNLDLWEFFCRKKTQLRKVKRTLDIEERMLFHGTGHSNIQAICTFNFDWRLTGSHGDVYGKGSYFARDAKYSSKFCHTTGKHNTTLQRHGLAPPIFASEPPYKTMFLARVLVGEYTVGHPMYCRPPSKDASFTNFYDSCVDDMANPKIYRLDLKHGNISDTESDDGMKLKRHNWSMGHLKCLWGYWIIEKTIKTLCSLYTVQSILRQDLVAGMFL</sequence>
<reference evidence="7" key="1">
    <citation type="submission" date="2025-08" db="UniProtKB">
        <authorList>
            <consortium name="Ensembl"/>
        </authorList>
    </citation>
    <scope>IDENTIFICATION</scope>
</reference>
<accession>A0A3B4TDS3</accession>
<dbReference type="AlphaFoldDB" id="A0A3B4TDS3"/>
<dbReference type="GO" id="GO:1990404">
    <property type="term" value="F:NAD+-protein mono-ADP-ribosyltransferase activity"/>
    <property type="evidence" value="ECO:0007669"/>
    <property type="project" value="TreeGrafter"/>
</dbReference>
<keyword evidence="8" id="KW-1185">Reference proteome</keyword>
<keyword evidence="4" id="KW-0328">Glycosyltransferase</keyword>
<dbReference type="GeneTree" id="ENSGT00940000156857"/>
<name>A0A3B4TDS3_SERDU</name>
<evidence type="ECO:0000313" key="8">
    <source>
        <dbReference type="Proteomes" id="UP000261420"/>
    </source>
</evidence>
<evidence type="ECO:0000256" key="2">
    <source>
        <dbReference type="ARBA" id="ARBA00023242"/>
    </source>
</evidence>
<dbReference type="OMA" id="THAICTH"/>
<dbReference type="SUPFAM" id="SSF117839">
    <property type="entry name" value="WWE domain"/>
    <property type="match status" value="1"/>
</dbReference>
<dbReference type="PANTHER" id="PTHR45740:SF4">
    <property type="entry name" value="PROTEIN MONO-ADP-RIBOSYLTRANSFERASE PARP11"/>
    <property type="match status" value="1"/>
</dbReference>
<dbReference type="CDD" id="cd01439">
    <property type="entry name" value="TCCD_inducible_PARP_like"/>
    <property type="match status" value="1"/>
</dbReference>
<evidence type="ECO:0000259" key="6">
    <source>
        <dbReference type="PROSITE" id="PS51059"/>
    </source>
</evidence>
<evidence type="ECO:0000256" key="4">
    <source>
        <dbReference type="RuleBase" id="RU362114"/>
    </source>
</evidence>